<organism evidence="2 3">
    <name type="scientific">Dinghuibacter silviterrae</name>
    <dbReference type="NCBI Taxonomy" id="1539049"/>
    <lineage>
        <taxon>Bacteria</taxon>
        <taxon>Pseudomonadati</taxon>
        <taxon>Bacteroidota</taxon>
        <taxon>Chitinophagia</taxon>
        <taxon>Chitinophagales</taxon>
        <taxon>Chitinophagaceae</taxon>
        <taxon>Dinghuibacter</taxon>
    </lineage>
</organism>
<accession>A0A4R8DGH6</accession>
<evidence type="ECO:0000256" key="1">
    <source>
        <dbReference type="SAM" id="Phobius"/>
    </source>
</evidence>
<gene>
    <name evidence="2" type="ORF">EDB95_4428</name>
</gene>
<feature type="transmembrane region" description="Helical" evidence="1">
    <location>
        <begin position="16"/>
        <end position="37"/>
    </location>
</feature>
<protein>
    <submittedName>
        <fullName evidence="2">Uncharacterized protein</fullName>
    </submittedName>
</protein>
<feature type="transmembrane region" description="Helical" evidence="1">
    <location>
        <begin position="57"/>
        <end position="81"/>
    </location>
</feature>
<dbReference type="AlphaFoldDB" id="A0A4R8DGH6"/>
<keyword evidence="1" id="KW-0472">Membrane</keyword>
<dbReference type="EMBL" id="SODV01000002">
    <property type="protein sequence ID" value="TDW96595.1"/>
    <property type="molecule type" value="Genomic_DNA"/>
</dbReference>
<evidence type="ECO:0000313" key="3">
    <source>
        <dbReference type="Proteomes" id="UP000294498"/>
    </source>
</evidence>
<name>A0A4R8DGH6_9BACT</name>
<proteinExistence type="predicted"/>
<reference evidence="2 3" key="1">
    <citation type="submission" date="2019-03" db="EMBL/GenBank/DDBJ databases">
        <title>Genomic Encyclopedia of Type Strains, Phase IV (KMG-IV): sequencing the most valuable type-strain genomes for metagenomic binning, comparative biology and taxonomic classification.</title>
        <authorList>
            <person name="Goeker M."/>
        </authorList>
    </citation>
    <scope>NUCLEOTIDE SEQUENCE [LARGE SCALE GENOMIC DNA]</scope>
    <source>
        <strain evidence="2 3">DSM 100059</strain>
    </source>
</reference>
<comment type="caution">
    <text evidence="2">The sequence shown here is derived from an EMBL/GenBank/DDBJ whole genome shotgun (WGS) entry which is preliminary data.</text>
</comment>
<keyword evidence="1" id="KW-0812">Transmembrane</keyword>
<feature type="transmembrane region" description="Helical" evidence="1">
    <location>
        <begin position="93"/>
        <end position="112"/>
    </location>
</feature>
<sequence length="148" mass="16737">MPYRRINTKSDPMKTFNILLLAVLCNALLIFGILVAINIPDLDRLSQTNWLTFAPIAVVYAIVVALLGLLMGSVVNGLLVYPKKRWRNFRISQLNVGLFFLVLVLYFAWATGSFGNSNNDPSKKHVSQSWMHGDLLYKDISERGFKAF</sequence>
<evidence type="ECO:0000313" key="2">
    <source>
        <dbReference type="EMBL" id="TDW96595.1"/>
    </source>
</evidence>
<keyword evidence="3" id="KW-1185">Reference proteome</keyword>
<dbReference type="Proteomes" id="UP000294498">
    <property type="component" value="Unassembled WGS sequence"/>
</dbReference>
<keyword evidence="1" id="KW-1133">Transmembrane helix</keyword>